<accession>A0AAN7CIY2</accession>
<protein>
    <submittedName>
        <fullName evidence="2">Uncharacterized protein</fullName>
    </submittedName>
</protein>
<reference evidence="2" key="1">
    <citation type="journal article" date="2023" name="Mol. Phylogenet. Evol.">
        <title>Genome-scale phylogeny and comparative genomics of the fungal order Sordariales.</title>
        <authorList>
            <person name="Hensen N."/>
            <person name="Bonometti L."/>
            <person name="Westerberg I."/>
            <person name="Brannstrom I.O."/>
            <person name="Guillou S."/>
            <person name="Cros-Aarteil S."/>
            <person name="Calhoun S."/>
            <person name="Haridas S."/>
            <person name="Kuo A."/>
            <person name="Mondo S."/>
            <person name="Pangilinan J."/>
            <person name="Riley R."/>
            <person name="LaButti K."/>
            <person name="Andreopoulos B."/>
            <person name="Lipzen A."/>
            <person name="Chen C."/>
            <person name="Yan M."/>
            <person name="Daum C."/>
            <person name="Ng V."/>
            <person name="Clum A."/>
            <person name="Steindorff A."/>
            <person name="Ohm R.A."/>
            <person name="Martin F."/>
            <person name="Silar P."/>
            <person name="Natvig D.O."/>
            <person name="Lalanne C."/>
            <person name="Gautier V."/>
            <person name="Ament-Velasquez S.L."/>
            <person name="Kruys A."/>
            <person name="Hutchinson M.I."/>
            <person name="Powell A.J."/>
            <person name="Barry K."/>
            <person name="Miller A.N."/>
            <person name="Grigoriev I.V."/>
            <person name="Debuchy R."/>
            <person name="Gladieux P."/>
            <person name="Hiltunen Thoren M."/>
            <person name="Johannesson H."/>
        </authorList>
    </citation>
    <scope>NUCLEOTIDE SEQUENCE</scope>
    <source>
        <strain evidence="2">CBS 359.72</strain>
    </source>
</reference>
<organism evidence="2 3">
    <name type="scientific">Corynascus novoguineensis</name>
    <dbReference type="NCBI Taxonomy" id="1126955"/>
    <lineage>
        <taxon>Eukaryota</taxon>
        <taxon>Fungi</taxon>
        <taxon>Dikarya</taxon>
        <taxon>Ascomycota</taxon>
        <taxon>Pezizomycotina</taxon>
        <taxon>Sordariomycetes</taxon>
        <taxon>Sordariomycetidae</taxon>
        <taxon>Sordariales</taxon>
        <taxon>Chaetomiaceae</taxon>
        <taxon>Corynascus</taxon>
    </lineage>
</organism>
<evidence type="ECO:0000313" key="2">
    <source>
        <dbReference type="EMBL" id="KAK4242946.1"/>
    </source>
</evidence>
<evidence type="ECO:0000256" key="1">
    <source>
        <dbReference type="SAM" id="MobiDB-lite"/>
    </source>
</evidence>
<comment type="caution">
    <text evidence="2">The sequence shown here is derived from an EMBL/GenBank/DDBJ whole genome shotgun (WGS) entry which is preliminary data.</text>
</comment>
<keyword evidence="3" id="KW-1185">Reference proteome</keyword>
<dbReference type="Proteomes" id="UP001303647">
    <property type="component" value="Unassembled WGS sequence"/>
</dbReference>
<dbReference type="AlphaFoldDB" id="A0AAN7CIY2"/>
<dbReference type="EMBL" id="MU858041">
    <property type="protein sequence ID" value="KAK4242946.1"/>
    <property type="molecule type" value="Genomic_DNA"/>
</dbReference>
<name>A0AAN7CIY2_9PEZI</name>
<reference evidence="2" key="2">
    <citation type="submission" date="2023-05" db="EMBL/GenBank/DDBJ databases">
        <authorList>
            <consortium name="Lawrence Berkeley National Laboratory"/>
            <person name="Steindorff A."/>
            <person name="Hensen N."/>
            <person name="Bonometti L."/>
            <person name="Westerberg I."/>
            <person name="Brannstrom I.O."/>
            <person name="Guillou S."/>
            <person name="Cros-Aarteil S."/>
            <person name="Calhoun S."/>
            <person name="Haridas S."/>
            <person name="Kuo A."/>
            <person name="Mondo S."/>
            <person name="Pangilinan J."/>
            <person name="Riley R."/>
            <person name="Labutti K."/>
            <person name="Andreopoulos B."/>
            <person name="Lipzen A."/>
            <person name="Chen C."/>
            <person name="Yanf M."/>
            <person name="Daum C."/>
            <person name="Ng V."/>
            <person name="Clum A."/>
            <person name="Ohm R."/>
            <person name="Martin F."/>
            <person name="Silar P."/>
            <person name="Natvig D."/>
            <person name="Lalanne C."/>
            <person name="Gautier V."/>
            <person name="Ament-Velasquez S.L."/>
            <person name="Kruys A."/>
            <person name="Hutchinson M.I."/>
            <person name="Powell A.J."/>
            <person name="Barry K."/>
            <person name="Miller A.N."/>
            <person name="Grigoriev I.V."/>
            <person name="Debuchy R."/>
            <person name="Gladieux P."/>
            <person name="Thoren M.H."/>
            <person name="Johannesson H."/>
        </authorList>
    </citation>
    <scope>NUCLEOTIDE SEQUENCE</scope>
    <source>
        <strain evidence="2">CBS 359.72</strain>
    </source>
</reference>
<evidence type="ECO:0000313" key="3">
    <source>
        <dbReference type="Proteomes" id="UP001303647"/>
    </source>
</evidence>
<proteinExistence type="predicted"/>
<sequence length="325" mass="37408">PEKRWPKFTALVNNGTIEKDSPRWRMTRTTCGLSGCDWADVKFFLEFDLKGKTGAVTDTDMHTAASDFLRACPEILKLMEEDFWGDKDMHTIYQAYRDQHPRTVKSRDFRSLGLRQSRTPGRDRIAVPSRPRKAQVVEDFDKIYVNDPDQGGKRVLGTIVYAWSGWLDVQMPEIVDEDSGGVFSAERYNLFPQKAHPTETMNFKAGAPDKWLDISPQRSLEGYKLKDVTINHFTYAKPRRRKEYDKIYFPRAYVVGFINKKPRDERYMTVWVRSTFKTAFSSDNVDEIMIEQRKQVGLLHPGVPRVADVESGSGSEADSDDSLPF</sequence>
<feature type="non-terminal residue" evidence="2">
    <location>
        <position position="1"/>
    </location>
</feature>
<feature type="region of interest" description="Disordered" evidence="1">
    <location>
        <begin position="306"/>
        <end position="325"/>
    </location>
</feature>
<gene>
    <name evidence="2" type="ORF">C7999DRAFT_18614</name>
</gene>